<dbReference type="AlphaFoldDB" id="A0A1S2V5K5"/>
<dbReference type="Proteomes" id="UP000181661">
    <property type="component" value="Unassembled WGS sequence"/>
</dbReference>
<sequence>MSVVLQGRLTQQSLFQNALGGLVQQILFWMGNRHQPRFCRVLEMMMTASGAHQIPAIRNDMTYQISAIHITSLWCVLVVTITTENKLSTLYLPAVDGRRFGRR</sequence>
<protein>
    <submittedName>
        <fullName evidence="1">Uncharacterized protein</fullName>
    </submittedName>
</protein>
<gene>
    <name evidence="1" type="ORF">BFL40_09640</name>
</gene>
<comment type="caution">
    <text evidence="1">The sequence shown here is derived from an EMBL/GenBank/DDBJ whole genome shotgun (WGS) entry which is preliminary data.</text>
</comment>
<evidence type="ECO:0000313" key="1">
    <source>
        <dbReference type="EMBL" id="OIN53730.1"/>
    </source>
</evidence>
<organism evidence="1 2">
    <name type="scientific">Pseudomonas costantinii</name>
    <dbReference type="NCBI Taxonomy" id="168469"/>
    <lineage>
        <taxon>Bacteria</taxon>
        <taxon>Pseudomonadati</taxon>
        <taxon>Pseudomonadota</taxon>
        <taxon>Gammaproteobacteria</taxon>
        <taxon>Pseudomonadales</taxon>
        <taxon>Pseudomonadaceae</taxon>
        <taxon>Pseudomonas</taxon>
    </lineage>
</organism>
<proteinExistence type="predicted"/>
<name>A0A1S2V5K5_9PSED</name>
<evidence type="ECO:0000313" key="2">
    <source>
        <dbReference type="Proteomes" id="UP000181661"/>
    </source>
</evidence>
<accession>A0A1S2V5K5</accession>
<dbReference type="EMBL" id="MDDR01000016">
    <property type="protein sequence ID" value="OIN53730.1"/>
    <property type="molecule type" value="Genomic_DNA"/>
</dbReference>
<reference evidence="1 2" key="1">
    <citation type="submission" date="2016-08" db="EMBL/GenBank/DDBJ databases">
        <title>Draft genome sequence of Pseudomonas costantinii LMG 22119, type strain isolated from cultivated mushroom (Agaricus bisporus) sporophores.</title>
        <authorList>
            <person name="Tambong J.T."/>
        </authorList>
    </citation>
    <scope>NUCLEOTIDE SEQUENCE [LARGE SCALE GENOMIC DNA]</scope>
    <source>
        <strain evidence="1 2">LMG 22119</strain>
    </source>
</reference>